<dbReference type="Proteomes" id="UP001519307">
    <property type="component" value="Unassembled WGS sequence"/>
</dbReference>
<dbReference type="EMBL" id="JAGGLM010000028">
    <property type="protein sequence ID" value="MBP2034006.1"/>
    <property type="molecule type" value="Genomic_DNA"/>
</dbReference>
<dbReference type="Gene3D" id="2.30.30.60">
    <property type="match status" value="1"/>
</dbReference>
<dbReference type="Gene3D" id="3.30.70.100">
    <property type="match status" value="1"/>
</dbReference>
<evidence type="ECO:0000256" key="3">
    <source>
        <dbReference type="ARBA" id="ARBA00022475"/>
    </source>
</evidence>
<reference evidence="10 11" key="1">
    <citation type="submission" date="2021-03" db="EMBL/GenBank/DDBJ databases">
        <title>Genomic Encyclopedia of Type Strains, Phase IV (KMG-IV): sequencing the most valuable type-strain genomes for metagenomic binning, comparative biology and taxonomic classification.</title>
        <authorList>
            <person name="Goeker M."/>
        </authorList>
    </citation>
    <scope>NUCLEOTIDE SEQUENCE [LARGE SCALE GENOMIC DNA]</scope>
    <source>
        <strain evidence="10 11">DSM 28783</strain>
    </source>
</reference>
<sequence>MIYELFSIFKITTYEHGIRIGKFSISEDNIYNFISDIVKIVFILLLMYITIKIGNIIINRYVKKQKNFKISLNDKKAKTVGAILKSVLKYCVYFFGIFEIISTISSKVGVTSLTFASIGGVAVGFGAQSLIKDIINGFFILFEDQFSVGDYIDVDDKSGVVESVELRVTKIRDFNGDLHIIPNGLITKVTNHSKGNVKIVIDIDISYDEDSEMVISKLNYLCKEFSEKNEFITEGPSVFGITKVKDGVITIRVIGKTKPMKQWDTEIKLREEIIKVLKKENVKMPYKELKIIKGD</sequence>
<dbReference type="InterPro" id="IPR023408">
    <property type="entry name" value="MscS_beta-dom_sf"/>
</dbReference>
<evidence type="ECO:0000313" key="10">
    <source>
        <dbReference type="EMBL" id="MBP2034006.1"/>
    </source>
</evidence>
<evidence type="ECO:0000256" key="2">
    <source>
        <dbReference type="ARBA" id="ARBA00008017"/>
    </source>
</evidence>
<evidence type="ECO:0000259" key="9">
    <source>
        <dbReference type="Pfam" id="PF21082"/>
    </source>
</evidence>
<proteinExistence type="inferred from homology"/>
<feature type="domain" description="Mechanosensitive ion channel MscS" evidence="8">
    <location>
        <begin position="130"/>
        <end position="194"/>
    </location>
</feature>
<dbReference type="Pfam" id="PF21082">
    <property type="entry name" value="MS_channel_3rd"/>
    <property type="match status" value="1"/>
</dbReference>
<feature type="transmembrane region" description="Helical" evidence="7">
    <location>
        <begin position="37"/>
        <end position="58"/>
    </location>
</feature>
<keyword evidence="4 7" id="KW-0812">Transmembrane</keyword>
<evidence type="ECO:0000259" key="8">
    <source>
        <dbReference type="Pfam" id="PF00924"/>
    </source>
</evidence>
<dbReference type="InterPro" id="IPR010920">
    <property type="entry name" value="LSM_dom_sf"/>
</dbReference>
<evidence type="ECO:0000256" key="6">
    <source>
        <dbReference type="ARBA" id="ARBA00023136"/>
    </source>
</evidence>
<dbReference type="SUPFAM" id="SSF82861">
    <property type="entry name" value="Mechanosensitive channel protein MscS (YggB), transmembrane region"/>
    <property type="match status" value="1"/>
</dbReference>
<gene>
    <name evidence="10" type="ORF">J2Z42_002723</name>
</gene>
<dbReference type="PANTHER" id="PTHR30460">
    <property type="entry name" value="MODERATE CONDUCTANCE MECHANOSENSITIVE CHANNEL YBIO"/>
    <property type="match status" value="1"/>
</dbReference>
<dbReference type="InterPro" id="IPR011066">
    <property type="entry name" value="MscS_channel_C_sf"/>
</dbReference>
<name>A0ABS4KVE4_9CLOT</name>
<feature type="transmembrane region" description="Helical" evidence="7">
    <location>
        <begin position="113"/>
        <end position="131"/>
    </location>
</feature>
<keyword evidence="3" id="KW-1003">Cell membrane</keyword>
<keyword evidence="6 7" id="KW-0472">Membrane</keyword>
<comment type="similarity">
    <text evidence="2">Belongs to the MscS (TC 1.A.23) family.</text>
</comment>
<dbReference type="SUPFAM" id="SSF82689">
    <property type="entry name" value="Mechanosensitive channel protein MscS (YggB), C-terminal domain"/>
    <property type="match status" value="1"/>
</dbReference>
<dbReference type="SUPFAM" id="SSF50182">
    <property type="entry name" value="Sm-like ribonucleoproteins"/>
    <property type="match status" value="1"/>
</dbReference>
<comment type="subcellular location">
    <subcellularLocation>
        <location evidence="1">Cell membrane</location>
        <topology evidence="1">Multi-pass membrane protein</topology>
    </subcellularLocation>
</comment>
<dbReference type="InterPro" id="IPR045276">
    <property type="entry name" value="YbiO_bact"/>
</dbReference>
<dbReference type="InterPro" id="IPR049278">
    <property type="entry name" value="MS_channel_C"/>
</dbReference>
<evidence type="ECO:0000256" key="5">
    <source>
        <dbReference type="ARBA" id="ARBA00022989"/>
    </source>
</evidence>
<dbReference type="InterPro" id="IPR006685">
    <property type="entry name" value="MscS_channel_2nd"/>
</dbReference>
<evidence type="ECO:0000256" key="1">
    <source>
        <dbReference type="ARBA" id="ARBA00004651"/>
    </source>
</evidence>
<keyword evidence="11" id="KW-1185">Reference proteome</keyword>
<dbReference type="InterPro" id="IPR011014">
    <property type="entry name" value="MscS_channel_TM-2"/>
</dbReference>
<organism evidence="10 11">
    <name type="scientific">Clostridium algifaecis</name>
    <dbReference type="NCBI Taxonomy" id="1472040"/>
    <lineage>
        <taxon>Bacteria</taxon>
        <taxon>Bacillati</taxon>
        <taxon>Bacillota</taxon>
        <taxon>Clostridia</taxon>
        <taxon>Eubacteriales</taxon>
        <taxon>Clostridiaceae</taxon>
        <taxon>Clostridium</taxon>
    </lineage>
</organism>
<accession>A0ABS4KVE4</accession>
<dbReference type="Gene3D" id="1.10.287.1260">
    <property type="match status" value="1"/>
</dbReference>
<dbReference type="PANTHER" id="PTHR30460:SF0">
    <property type="entry name" value="MODERATE CONDUCTANCE MECHANOSENSITIVE CHANNEL YBIO"/>
    <property type="match status" value="1"/>
</dbReference>
<comment type="caution">
    <text evidence="10">The sequence shown here is derived from an EMBL/GenBank/DDBJ whole genome shotgun (WGS) entry which is preliminary data.</text>
</comment>
<evidence type="ECO:0000256" key="4">
    <source>
        <dbReference type="ARBA" id="ARBA00022692"/>
    </source>
</evidence>
<feature type="domain" description="Mechanosensitive ion channel MscS C-terminal" evidence="9">
    <location>
        <begin position="199"/>
        <end position="284"/>
    </location>
</feature>
<feature type="transmembrane region" description="Helical" evidence="7">
    <location>
        <begin position="79"/>
        <end position="101"/>
    </location>
</feature>
<keyword evidence="5 7" id="KW-1133">Transmembrane helix</keyword>
<dbReference type="RefSeq" id="WP_209703244.1">
    <property type="nucleotide sequence ID" value="NZ_JAGGLM010000028.1"/>
</dbReference>
<protein>
    <submittedName>
        <fullName evidence="10">Small conductance mechanosensitive channel</fullName>
    </submittedName>
</protein>
<dbReference type="Pfam" id="PF00924">
    <property type="entry name" value="MS_channel_2nd"/>
    <property type="match status" value="1"/>
</dbReference>
<evidence type="ECO:0000313" key="11">
    <source>
        <dbReference type="Proteomes" id="UP001519307"/>
    </source>
</evidence>
<evidence type="ECO:0000256" key="7">
    <source>
        <dbReference type="SAM" id="Phobius"/>
    </source>
</evidence>